<reference evidence="3" key="1">
    <citation type="submission" date="2020-07" db="EMBL/GenBank/DDBJ databases">
        <title>Genome sequence and genetic diversity analysis of an under-domesticated orphan crop, white fonio (Digitaria exilis).</title>
        <authorList>
            <person name="Bennetzen J.L."/>
            <person name="Chen S."/>
            <person name="Ma X."/>
            <person name="Wang X."/>
            <person name="Yssel A.E.J."/>
            <person name="Chaluvadi S.R."/>
            <person name="Johnson M."/>
            <person name="Gangashetty P."/>
            <person name="Hamidou F."/>
            <person name="Sanogo M.D."/>
            <person name="Zwaenepoel A."/>
            <person name="Wallace J."/>
            <person name="Van De Peer Y."/>
            <person name="Van Deynze A."/>
        </authorList>
    </citation>
    <scope>NUCLEOTIDE SEQUENCE</scope>
    <source>
        <tissue evidence="3">Leaves</tissue>
    </source>
</reference>
<sequence length="324" mass="36852">MPLSGGSQGEGKSSRGDESSPVDPSSPVSIAQQVIPESVEKEVFSDNSLSPTEETGKKKGPVHWGEKENKRLVSAWVKNTNDSRNGNGKRGDRYWKDIAEEYNKTAPRNERRTAVQCKNHWNKTAPFISKFNACYDRARREHGSGESDDQVMERAREEYKIMVKKKRPFALEHWWKAVKDQPKWGTSYPIEELVKRTKLNASGSYSTSNADSEDVDVTHKRRPQGRNAARAEEKDKQKCNSQSMGGISDESVRSFNELQLRQQDVAEKMAEAQLVQAQAELEKAKMQKFEKYLALVEKDTSGFDETEKKIHDQMIAFLSKELFS</sequence>
<dbReference type="EMBL" id="JACEFO010001785">
    <property type="protein sequence ID" value="KAF8702608.1"/>
    <property type="molecule type" value="Genomic_DNA"/>
</dbReference>
<dbReference type="AlphaFoldDB" id="A0A835BT09"/>
<feature type="region of interest" description="Disordered" evidence="1">
    <location>
        <begin position="1"/>
        <end position="92"/>
    </location>
</feature>
<keyword evidence="4" id="KW-1185">Reference proteome</keyword>
<organism evidence="3 4">
    <name type="scientific">Digitaria exilis</name>
    <dbReference type="NCBI Taxonomy" id="1010633"/>
    <lineage>
        <taxon>Eukaryota</taxon>
        <taxon>Viridiplantae</taxon>
        <taxon>Streptophyta</taxon>
        <taxon>Embryophyta</taxon>
        <taxon>Tracheophyta</taxon>
        <taxon>Spermatophyta</taxon>
        <taxon>Magnoliopsida</taxon>
        <taxon>Liliopsida</taxon>
        <taxon>Poales</taxon>
        <taxon>Poaceae</taxon>
        <taxon>PACMAD clade</taxon>
        <taxon>Panicoideae</taxon>
        <taxon>Panicodae</taxon>
        <taxon>Paniceae</taxon>
        <taxon>Anthephorinae</taxon>
        <taxon>Digitaria</taxon>
    </lineage>
</organism>
<evidence type="ECO:0000259" key="2">
    <source>
        <dbReference type="PROSITE" id="PS50090"/>
    </source>
</evidence>
<evidence type="ECO:0000313" key="4">
    <source>
        <dbReference type="Proteomes" id="UP000636709"/>
    </source>
</evidence>
<feature type="domain" description="Myb-like" evidence="2">
    <location>
        <begin position="64"/>
        <end position="125"/>
    </location>
</feature>
<proteinExistence type="predicted"/>
<dbReference type="InterPro" id="IPR044822">
    <property type="entry name" value="Myb_DNA-bind_4"/>
</dbReference>
<dbReference type="Gene3D" id="1.10.10.60">
    <property type="entry name" value="Homeodomain-like"/>
    <property type="match status" value="1"/>
</dbReference>
<feature type="region of interest" description="Disordered" evidence="1">
    <location>
        <begin position="202"/>
        <end position="250"/>
    </location>
</feature>
<dbReference type="PROSITE" id="PS50090">
    <property type="entry name" value="MYB_LIKE"/>
    <property type="match status" value="1"/>
</dbReference>
<evidence type="ECO:0000256" key="1">
    <source>
        <dbReference type="SAM" id="MobiDB-lite"/>
    </source>
</evidence>
<dbReference type="InterPro" id="IPR001005">
    <property type="entry name" value="SANT/Myb"/>
</dbReference>
<feature type="compositionally biased region" description="Low complexity" evidence="1">
    <location>
        <begin position="19"/>
        <end position="29"/>
    </location>
</feature>
<protein>
    <recommendedName>
        <fullName evidence="2">Myb-like domain-containing protein</fullName>
    </recommendedName>
</protein>
<accession>A0A835BT09</accession>
<dbReference type="Pfam" id="PF13837">
    <property type="entry name" value="Myb_DNA-bind_4"/>
    <property type="match status" value="1"/>
</dbReference>
<evidence type="ECO:0000313" key="3">
    <source>
        <dbReference type="EMBL" id="KAF8702608.1"/>
    </source>
</evidence>
<dbReference type="PANTHER" id="PTHR45224">
    <property type="entry name" value="OS01G0527900 PROTEIN-RELATED"/>
    <property type="match status" value="1"/>
</dbReference>
<dbReference type="PANTHER" id="PTHR45224:SF10">
    <property type="entry name" value="OS09G0317700 PROTEIN"/>
    <property type="match status" value="1"/>
</dbReference>
<gene>
    <name evidence="3" type="ORF">HU200_032994</name>
</gene>
<dbReference type="OrthoDB" id="692133at2759"/>
<dbReference type="SUPFAM" id="SSF46689">
    <property type="entry name" value="Homeodomain-like"/>
    <property type="match status" value="1"/>
</dbReference>
<feature type="compositionally biased region" description="Basic and acidic residues" evidence="1">
    <location>
        <begin position="229"/>
        <end position="238"/>
    </location>
</feature>
<name>A0A835BT09_9POAL</name>
<dbReference type="InterPro" id="IPR009057">
    <property type="entry name" value="Homeodomain-like_sf"/>
</dbReference>
<dbReference type="Proteomes" id="UP000636709">
    <property type="component" value="Unassembled WGS sequence"/>
</dbReference>
<feature type="compositionally biased region" description="Polar residues" evidence="1">
    <location>
        <begin position="77"/>
        <end position="86"/>
    </location>
</feature>
<comment type="caution">
    <text evidence="3">The sequence shown here is derived from an EMBL/GenBank/DDBJ whole genome shotgun (WGS) entry which is preliminary data.</text>
</comment>